<dbReference type="AlphaFoldDB" id="A0A0B3SPB1"/>
<proteinExistence type="predicted"/>
<evidence type="ECO:0000313" key="2">
    <source>
        <dbReference type="Proteomes" id="UP000030960"/>
    </source>
</evidence>
<dbReference type="RefSeq" id="WP_043143526.1">
    <property type="nucleotide sequence ID" value="NZ_AP022337.1"/>
</dbReference>
<reference evidence="1 2" key="1">
    <citation type="submission" date="2014-10" db="EMBL/GenBank/DDBJ databases">
        <title>Genome sequence of Ponticoccus sp. strain UMTAT08 isolated from clonal culture of toxic dinoflagellate Alexandrium tamiyavanichii.</title>
        <authorList>
            <person name="Gan H.Y."/>
            <person name="Muhd D.-D."/>
            <person name="Mohd Noor M.E."/>
            <person name="Yeong Y.S."/>
            <person name="Usup G."/>
        </authorList>
    </citation>
    <scope>NUCLEOTIDE SEQUENCE [LARGE SCALE GENOMIC DNA]</scope>
    <source>
        <strain evidence="1 2">UMTAT08</strain>
    </source>
</reference>
<dbReference type="EMBL" id="JSUQ01000012">
    <property type="protein sequence ID" value="KHQ52279.1"/>
    <property type="molecule type" value="Genomic_DNA"/>
</dbReference>
<dbReference type="Proteomes" id="UP000030960">
    <property type="component" value="Unassembled WGS sequence"/>
</dbReference>
<name>A0A0B3SPB1_9RHOB</name>
<evidence type="ECO:0000313" key="1">
    <source>
        <dbReference type="EMBL" id="KHQ52279.1"/>
    </source>
</evidence>
<accession>A0A0B3SPB1</accession>
<sequence length="136" mass="14305">MNGSIAGALVSNIIGGVIGQLIYAALVMLVLRWLFKKRVPYGGLFKVYILVFLGFFVLSFALGFALGAAGAMTLLSVLIGILSIAVFVLQAYWVAKYVEPLDGSNLTMGNVLISQIVILVVAIAIGLLVVLALGGF</sequence>
<protein>
    <submittedName>
        <fullName evidence="1">Uncharacterized protein</fullName>
    </submittedName>
</protein>
<keyword evidence="2" id="KW-1185">Reference proteome</keyword>
<comment type="caution">
    <text evidence="1">The sequence shown here is derived from an EMBL/GenBank/DDBJ whole genome shotgun (WGS) entry which is preliminary data.</text>
</comment>
<organism evidence="1 2">
    <name type="scientific">Mameliella alba</name>
    <dbReference type="NCBI Taxonomy" id="561184"/>
    <lineage>
        <taxon>Bacteria</taxon>
        <taxon>Pseudomonadati</taxon>
        <taxon>Pseudomonadota</taxon>
        <taxon>Alphaproteobacteria</taxon>
        <taxon>Rhodobacterales</taxon>
        <taxon>Roseobacteraceae</taxon>
        <taxon>Mameliella</taxon>
    </lineage>
</organism>
<gene>
    <name evidence="1" type="ORF">OA50_03296</name>
</gene>
<dbReference type="STRING" id="561184.SAMN05216376_102263"/>